<proteinExistence type="predicted"/>
<dbReference type="Proteomes" id="UP000244722">
    <property type="component" value="Unassembled WGS sequence"/>
</dbReference>
<comment type="caution">
    <text evidence="2">The sequence shown here is derived from an EMBL/GenBank/DDBJ whole genome shotgun (WGS) entry which is preliminary data.</text>
</comment>
<organism evidence="2 3">
    <name type="scientific">Tuber borchii</name>
    <name type="common">White truffle</name>
    <dbReference type="NCBI Taxonomy" id="42251"/>
    <lineage>
        <taxon>Eukaryota</taxon>
        <taxon>Fungi</taxon>
        <taxon>Dikarya</taxon>
        <taxon>Ascomycota</taxon>
        <taxon>Pezizomycotina</taxon>
        <taxon>Pezizomycetes</taxon>
        <taxon>Pezizales</taxon>
        <taxon>Tuberaceae</taxon>
        <taxon>Tuber</taxon>
    </lineage>
</organism>
<reference evidence="2 3" key="1">
    <citation type="submission" date="2017-04" db="EMBL/GenBank/DDBJ databases">
        <title>Draft genome sequence of Tuber borchii Vittad., a whitish edible truffle.</title>
        <authorList>
            <consortium name="DOE Joint Genome Institute"/>
            <person name="Murat C."/>
            <person name="Kuo A."/>
            <person name="Barry K.W."/>
            <person name="Clum A."/>
            <person name="Dockter R.B."/>
            <person name="Fauchery L."/>
            <person name="Iotti M."/>
            <person name="Kohler A."/>
            <person name="Labutti K."/>
            <person name="Lindquist E.A."/>
            <person name="Lipzen A."/>
            <person name="Ohm R.A."/>
            <person name="Wang M."/>
            <person name="Grigoriev I.V."/>
            <person name="Zambonelli A."/>
            <person name="Martin F.M."/>
        </authorList>
    </citation>
    <scope>NUCLEOTIDE SEQUENCE [LARGE SCALE GENOMIC DNA]</scope>
    <source>
        <strain evidence="2 3">Tbo3840</strain>
    </source>
</reference>
<protein>
    <submittedName>
        <fullName evidence="2">Uncharacterized protein</fullName>
    </submittedName>
</protein>
<keyword evidence="3" id="KW-1185">Reference proteome</keyword>
<name>A0A2T6ZY85_TUBBO</name>
<feature type="signal peptide" evidence="1">
    <location>
        <begin position="1"/>
        <end position="17"/>
    </location>
</feature>
<evidence type="ECO:0000313" key="2">
    <source>
        <dbReference type="EMBL" id="PUU80436.1"/>
    </source>
</evidence>
<dbReference type="EMBL" id="NESQ01000064">
    <property type="protein sequence ID" value="PUU80436.1"/>
    <property type="molecule type" value="Genomic_DNA"/>
</dbReference>
<sequence length="90" mass="10179">MIIVMGYLMITLLMGRAFTRDARLLITAFVIIAQRQPGNVGKQRNRAKPNLFQPQCRLQHFGELAIVVIRRPINMLKTPLPQGPGARDAR</sequence>
<dbReference type="AlphaFoldDB" id="A0A2T6ZY85"/>
<evidence type="ECO:0000313" key="3">
    <source>
        <dbReference type="Proteomes" id="UP000244722"/>
    </source>
</evidence>
<feature type="chain" id="PRO_5015407935" evidence="1">
    <location>
        <begin position="18"/>
        <end position="90"/>
    </location>
</feature>
<gene>
    <name evidence="2" type="ORF">B9Z19DRAFT_730071</name>
</gene>
<evidence type="ECO:0000256" key="1">
    <source>
        <dbReference type="SAM" id="SignalP"/>
    </source>
</evidence>
<keyword evidence="1" id="KW-0732">Signal</keyword>
<accession>A0A2T6ZY85</accession>